<dbReference type="Proteomes" id="UP001057452">
    <property type="component" value="Chromosome 2"/>
</dbReference>
<dbReference type="EMBL" id="CM043786">
    <property type="protein sequence ID" value="KAI4831496.1"/>
    <property type="molecule type" value="Genomic_DNA"/>
</dbReference>
<evidence type="ECO:0000313" key="1">
    <source>
        <dbReference type="EMBL" id="KAI4831496.1"/>
    </source>
</evidence>
<proteinExistence type="predicted"/>
<gene>
    <name evidence="1" type="ORF">KUCAC02_001036</name>
</gene>
<protein>
    <submittedName>
        <fullName evidence="1">Uncharacterized protein</fullName>
    </submittedName>
</protein>
<keyword evidence="2" id="KW-1185">Reference proteome</keyword>
<name>A0ACB9XV59_CHAAC</name>
<sequence length="387" mass="43331">GVRRVPGSDLTAYRSYCITALLIRHKLPKEAVVEFQSRFFVDCGGNPLTNLYSDLQHLRKKRSSINTGICHKNRGAAVDETPSSESPSTSTGPASLPTPPVTVDIQWDRFLEVFPSSLHSVAPSKRLCVGAGFTAYRPLYRKWRNVQLLERTSYILSQAMGRHATQPTEEAVRRSLTKERWVSNTPSVQDVVRGWVAPLGAPTSSQSLIRSISEQSWRGLAVRDFGGERAKELCIFASSRCDCHPEVETYGRLLNHSRKRPNLKPRRFDLTFPDGPRELLVFLALQNIKMGEELLWDYGVTRASFGGEGQESAWLDMWCPCCAPTLPPRCMTGCRERQGLTLLECYFCHVRAEATKGLTSGQGRFFVDCGVNPLTTSTRTSARERSE</sequence>
<comment type="caution">
    <text evidence="1">The sequence shown here is derived from an EMBL/GenBank/DDBJ whole genome shotgun (WGS) entry which is preliminary data.</text>
</comment>
<accession>A0ACB9XV59</accession>
<organism evidence="1 2">
    <name type="scientific">Chaenocephalus aceratus</name>
    <name type="common">Blackfin icefish</name>
    <name type="synonym">Chaenichthys aceratus</name>
    <dbReference type="NCBI Taxonomy" id="36190"/>
    <lineage>
        <taxon>Eukaryota</taxon>
        <taxon>Metazoa</taxon>
        <taxon>Chordata</taxon>
        <taxon>Craniata</taxon>
        <taxon>Vertebrata</taxon>
        <taxon>Euteleostomi</taxon>
        <taxon>Actinopterygii</taxon>
        <taxon>Neopterygii</taxon>
        <taxon>Teleostei</taxon>
        <taxon>Neoteleostei</taxon>
        <taxon>Acanthomorphata</taxon>
        <taxon>Eupercaria</taxon>
        <taxon>Perciformes</taxon>
        <taxon>Notothenioidei</taxon>
        <taxon>Channichthyidae</taxon>
        <taxon>Chaenocephalus</taxon>
    </lineage>
</organism>
<reference evidence="1" key="1">
    <citation type="submission" date="2022-05" db="EMBL/GenBank/DDBJ databases">
        <title>Chromosome-level genome of Chaenocephalus aceratus.</title>
        <authorList>
            <person name="Park H."/>
        </authorList>
    </citation>
    <scope>NUCLEOTIDE SEQUENCE</scope>
    <source>
        <strain evidence="1">KU_202001</strain>
    </source>
</reference>
<evidence type="ECO:0000313" key="2">
    <source>
        <dbReference type="Proteomes" id="UP001057452"/>
    </source>
</evidence>
<feature type="non-terminal residue" evidence="1">
    <location>
        <position position="1"/>
    </location>
</feature>